<dbReference type="EMBL" id="WEGJ01000058">
    <property type="protein sequence ID" value="MQY16504.1"/>
    <property type="molecule type" value="Genomic_DNA"/>
</dbReference>
<protein>
    <submittedName>
        <fullName evidence="2">Uncharacterized protein</fullName>
    </submittedName>
</protein>
<organism evidence="2 3">
    <name type="scientific">Streptomyces smaragdinus</name>
    <dbReference type="NCBI Taxonomy" id="2585196"/>
    <lineage>
        <taxon>Bacteria</taxon>
        <taxon>Bacillati</taxon>
        <taxon>Actinomycetota</taxon>
        <taxon>Actinomycetes</taxon>
        <taxon>Kitasatosporales</taxon>
        <taxon>Streptomycetaceae</taxon>
        <taxon>Streptomyces</taxon>
    </lineage>
</organism>
<name>A0A7K0CV07_9ACTN</name>
<proteinExistence type="predicted"/>
<keyword evidence="1" id="KW-0472">Membrane</keyword>
<accession>A0A7K0CV07</accession>
<sequence>MGSVGARRYGRGRSLSALAARSRLFASAVGGGFCAVFYWAAWGLGWLPDRHMAWTYSVGSCVLFAVAFLGAGARDRPVDHAYRAPWEPGRRLWARLRGHPPELREAVAAFGTSLHRMTVSLPVEPEAVLRHPDYLRAQVFYRRARRARPERVRELLAEGYVALGIVDVGFSAQKRRIP</sequence>
<gene>
    <name evidence="2" type="ORF">SRB5_67030</name>
</gene>
<keyword evidence="1" id="KW-0812">Transmembrane</keyword>
<keyword evidence="3" id="KW-1185">Reference proteome</keyword>
<evidence type="ECO:0000313" key="3">
    <source>
        <dbReference type="Proteomes" id="UP000466345"/>
    </source>
</evidence>
<keyword evidence="1" id="KW-1133">Transmembrane helix</keyword>
<comment type="caution">
    <text evidence="2">The sequence shown here is derived from an EMBL/GenBank/DDBJ whole genome shotgun (WGS) entry which is preliminary data.</text>
</comment>
<dbReference type="Proteomes" id="UP000466345">
    <property type="component" value="Unassembled WGS sequence"/>
</dbReference>
<evidence type="ECO:0000256" key="1">
    <source>
        <dbReference type="SAM" id="Phobius"/>
    </source>
</evidence>
<reference evidence="2 3" key="1">
    <citation type="submission" date="2019-10" db="EMBL/GenBank/DDBJ databases">
        <title>Streptomyces smaragdinus sp. nov. and Streptomyces fabii sp. nov., isolated from the gut of fungus growing-termite Macrotermes natalensis.</title>
        <authorList>
            <person name="Schwitalla J."/>
            <person name="Benndorf R."/>
            <person name="Martin K."/>
            <person name="De Beer W."/>
            <person name="Kaster A.-K."/>
            <person name="Vollmers J."/>
            <person name="Poulsen M."/>
            <person name="Beemelmanns C."/>
        </authorList>
    </citation>
    <scope>NUCLEOTIDE SEQUENCE [LARGE SCALE GENOMIC DNA]</scope>
    <source>
        <strain evidence="2 3">RB5</strain>
    </source>
</reference>
<dbReference type="AlphaFoldDB" id="A0A7K0CV07"/>
<feature type="transmembrane region" description="Helical" evidence="1">
    <location>
        <begin position="53"/>
        <end position="73"/>
    </location>
</feature>
<feature type="transmembrane region" description="Helical" evidence="1">
    <location>
        <begin position="21"/>
        <end position="41"/>
    </location>
</feature>
<evidence type="ECO:0000313" key="2">
    <source>
        <dbReference type="EMBL" id="MQY16504.1"/>
    </source>
</evidence>